<organism evidence="7 8">
    <name type="scientific">Turneriella parva (strain ATCC BAA-1111 / DSM 21527 / NCTC 11395 / H)</name>
    <name type="common">Leptospira parva</name>
    <dbReference type="NCBI Taxonomy" id="869212"/>
    <lineage>
        <taxon>Bacteria</taxon>
        <taxon>Pseudomonadati</taxon>
        <taxon>Spirochaetota</taxon>
        <taxon>Spirochaetia</taxon>
        <taxon>Leptospirales</taxon>
        <taxon>Leptospiraceae</taxon>
        <taxon>Turneriella</taxon>
    </lineage>
</organism>
<feature type="active site" description="Nucleophile" evidence="4">
    <location>
        <position position="60"/>
    </location>
</feature>
<accession>I4B2B1</accession>
<dbReference type="HOGENOM" id="CLU_914639_0_0_12"/>
<keyword evidence="3 4" id="KW-0443">Lipid metabolism</keyword>
<protein>
    <submittedName>
        <fullName evidence="7">Patatin</fullName>
    </submittedName>
</protein>
<dbReference type="GO" id="GO:0016787">
    <property type="term" value="F:hydrolase activity"/>
    <property type="evidence" value="ECO:0007669"/>
    <property type="project" value="UniProtKB-UniRule"/>
</dbReference>
<keyword evidence="8" id="KW-1185">Reference proteome</keyword>
<evidence type="ECO:0000313" key="8">
    <source>
        <dbReference type="Proteomes" id="UP000006048"/>
    </source>
</evidence>
<evidence type="ECO:0000256" key="2">
    <source>
        <dbReference type="ARBA" id="ARBA00022963"/>
    </source>
</evidence>
<reference evidence="7 8" key="1">
    <citation type="submission" date="2012-06" db="EMBL/GenBank/DDBJ databases">
        <title>The complete chromosome of genome of Turneriella parva DSM 21527.</title>
        <authorList>
            <consortium name="US DOE Joint Genome Institute (JGI-PGF)"/>
            <person name="Lucas S."/>
            <person name="Han J."/>
            <person name="Lapidus A."/>
            <person name="Bruce D."/>
            <person name="Goodwin L."/>
            <person name="Pitluck S."/>
            <person name="Peters L."/>
            <person name="Kyrpides N."/>
            <person name="Mavromatis K."/>
            <person name="Ivanova N."/>
            <person name="Mikhailova N."/>
            <person name="Chertkov O."/>
            <person name="Detter J.C."/>
            <person name="Tapia R."/>
            <person name="Han C."/>
            <person name="Land M."/>
            <person name="Hauser L."/>
            <person name="Markowitz V."/>
            <person name="Cheng J.-F."/>
            <person name="Hugenholtz P."/>
            <person name="Woyke T."/>
            <person name="Wu D."/>
            <person name="Gronow S."/>
            <person name="Wellnitz S."/>
            <person name="Brambilla E."/>
            <person name="Klenk H.-P."/>
            <person name="Eisen J.A."/>
        </authorList>
    </citation>
    <scope>NUCLEOTIDE SEQUENCE [LARGE SCALE GENOMIC DNA]</scope>
    <source>
        <strain evidence="8">ATCC BAA-1111 / DSM 21527 / NCTC 11395 / H</strain>
    </source>
</reference>
<sequence length="298" mass="33390">MKKKPRTAKRKPAKKPARRPPARSYALVLSGGAALGAYQAGAIRAIFEAGLEVRCVAGSSIGALNGYLTATRSIGTMLKFWQEIDQRRLITIQSFTKLFFSASPSLLTDQLQRKLVEEHVRIKDLQQASCEYICAAISLNTGKLHYFSGGEAKTDTELQQYILASAAVPGVFPPVQIGHELYMDGGLVRNTPVEAVEHKKVDAVIAISMEPESYPKEPLVNTAQIALRTLSIFFRSQADDAITRAENSRKRKAKKLLLLRPKLPLEMQQYEFDQKKIVRLLEQGYHEAQLFIRHNRLR</sequence>
<proteinExistence type="predicted"/>
<evidence type="ECO:0000256" key="4">
    <source>
        <dbReference type="PROSITE-ProRule" id="PRU01161"/>
    </source>
</evidence>
<dbReference type="Proteomes" id="UP000006048">
    <property type="component" value="Chromosome"/>
</dbReference>
<dbReference type="STRING" id="869212.Turpa_0767"/>
<dbReference type="SUPFAM" id="SSF52151">
    <property type="entry name" value="FabD/lysophospholipase-like"/>
    <property type="match status" value="1"/>
</dbReference>
<keyword evidence="2 4" id="KW-0442">Lipid degradation</keyword>
<dbReference type="InterPro" id="IPR002641">
    <property type="entry name" value="PNPLA_dom"/>
</dbReference>
<comment type="caution">
    <text evidence="4">Lacks conserved residue(s) required for the propagation of feature annotation.</text>
</comment>
<feature type="compositionally biased region" description="Basic residues" evidence="5">
    <location>
        <begin position="1"/>
        <end position="21"/>
    </location>
</feature>
<feature type="domain" description="PNPLA" evidence="6">
    <location>
        <begin position="27"/>
        <end position="197"/>
    </location>
</feature>
<dbReference type="InterPro" id="IPR050301">
    <property type="entry name" value="NTE"/>
</dbReference>
<dbReference type="CDD" id="cd07209">
    <property type="entry name" value="Pat_hypo_Ecoli_Z1214_like"/>
    <property type="match status" value="1"/>
</dbReference>
<dbReference type="AlphaFoldDB" id="I4B2B1"/>
<dbReference type="InterPro" id="IPR016035">
    <property type="entry name" value="Acyl_Trfase/lysoPLipase"/>
</dbReference>
<dbReference type="PROSITE" id="PS51635">
    <property type="entry name" value="PNPLA"/>
    <property type="match status" value="1"/>
</dbReference>
<dbReference type="KEGG" id="tpx:Turpa_0767"/>
<feature type="active site" description="Proton acceptor" evidence="4">
    <location>
        <position position="184"/>
    </location>
</feature>
<feature type="short sequence motif" description="DGA/G" evidence="4">
    <location>
        <begin position="184"/>
        <end position="186"/>
    </location>
</feature>
<evidence type="ECO:0000256" key="3">
    <source>
        <dbReference type="ARBA" id="ARBA00023098"/>
    </source>
</evidence>
<dbReference type="GO" id="GO:0016042">
    <property type="term" value="P:lipid catabolic process"/>
    <property type="evidence" value="ECO:0007669"/>
    <property type="project" value="UniProtKB-UniRule"/>
</dbReference>
<dbReference type="Pfam" id="PF01734">
    <property type="entry name" value="Patatin"/>
    <property type="match status" value="1"/>
</dbReference>
<evidence type="ECO:0000313" key="7">
    <source>
        <dbReference type="EMBL" id="AFM11418.1"/>
    </source>
</evidence>
<dbReference type="PANTHER" id="PTHR14226">
    <property type="entry name" value="NEUROPATHY TARGET ESTERASE/SWISS CHEESE D.MELANOGASTER"/>
    <property type="match status" value="1"/>
</dbReference>
<feature type="region of interest" description="Disordered" evidence="5">
    <location>
        <begin position="1"/>
        <end position="22"/>
    </location>
</feature>
<name>I4B2B1_TURPD</name>
<feature type="short sequence motif" description="GXSXG" evidence="4">
    <location>
        <begin position="58"/>
        <end position="62"/>
    </location>
</feature>
<evidence type="ECO:0000256" key="5">
    <source>
        <dbReference type="SAM" id="MobiDB-lite"/>
    </source>
</evidence>
<gene>
    <name evidence="7" type="ordered locus">Turpa_0767</name>
</gene>
<dbReference type="PANTHER" id="PTHR14226:SF57">
    <property type="entry name" value="BLR7027 PROTEIN"/>
    <property type="match status" value="1"/>
</dbReference>
<evidence type="ECO:0000256" key="1">
    <source>
        <dbReference type="ARBA" id="ARBA00022801"/>
    </source>
</evidence>
<keyword evidence="1 4" id="KW-0378">Hydrolase</keyword>
<dbReference type="EMBL" id="CP002959">
    <property type="protein sequence ID" value="AFM11418.1"/>
    <property type="molecule type" value="Genomic_DNA"/>
</dbReference>
<evidence type="ECO:0000259" key="6">
    <source>
        <dbReference type="PROSITE" id="PS51635"/>
    </source>
</evidence>
<dbReference type="Gene3D" id="3.40.1090.10">
    <property type="entry name" value="Cytosolic phospholipase A2 catalytic domain"/>
    <property type="match status" value="1"/>
</dbReference>